<evidence type="ECO:0000313" key="3">
    <source>
        <dbReference type="Proteomes" id="UP000009097"/>
    </source>
</evidence>
<feature type="non-terminal residue" evidence="2">
    <location>
        <position position="1"/>
    </location>
</feature>
<organism evidence="2 3">
    <name type="scientific">Fusarium oxysporum f. sp. lycopersici (strain 4287 / CBS 123668 / FGSC 9935 / NRRL 34936)</name>
    <name type="common">Fusarium vascular wilt of tomato</name>
    <dbReference type="NCBI Taxonomy" id="426428"/>
    <lineage>
        <taxon>Eukaryota</taxon>
        <taxon>Fungi</taxon>
        <taxon>Dikarya</taxon>
        <taxon>Ascomycota</taxon>
        <taxon>Pezizomycotina</taxon>
        <taxon>Sordariomycetes</taxon>
        <taxon>Hypocreomycetidae</taxon>
        <taxon>Hypocreales</taxon>
        <taxon>Nectriaceae</taxon>
        <taxon>Fusarium</taxon>
        <taxon>Fusarium oxysporum species complex</taxon>
    </lineage>
</organism>
<protein>
    <submittedName>
        <fullName evidence="2">Uncharacterized protein</fullName>
    </submittedName>
</protein>
<dbReference type="AlphaFoldDB" id="A0A0J9WT08"/>
<name>A0A0J9WT08_FUSO4</name>
<dbReference type="EMBL" id="DS231715">
    <property type="protein sequence ID" value="KNB15207.1"/>
    <property type="molecule type" value="Genomic_DNA"/>
</dbReference>
<dbReference type="KEGG" id="fox:FOXG_21276"/>
<feature type="compositionally biased region" description="Polar residues" evidence="1">
    <location>
        <begin position="19"/>
        <end position="29"/>
    </location>
</feature>
<dbReference type="VEuPathDB" id="FungiDB:FOXG_21276"/>
<evidence type="ECO:0000313" key="2">
    <source>
        <dbReference type="EMBL" id="KNB15207.1"/>
    </source>
</evidence>
<feature type="region of interest" description="Disordered" evidence="1">
    <location>
        <begin position="16"/>
        <end position="42"/>
    </location>
</feature>
<gene>
    <name evidence="2" type="ORF">FOXG_21276</name>
</gene>
<sequence length="101" mass="11655">MIWRLDYRRWGLKQMSDPGLSQSTVNQHQVRSKRPSKSRSAMETRVRGFYFISESCVASIVSSQPLIQVFPCVSERVVNGFVDWLTAVIQSRGKNKKISYE</sequence>
<dbReference type="Proteomes" id="UP000009097">
    <property type="component" value="Unassembled WGS sequence"/>
</dbReference>
<evidence type="ECO:0000256" key="1">
    <source>
        <dbReference type="SAM" id="MobiDB-lite"/>
    </source>
</evidence>
<reference evidence="2" key="2">
    <citation type="journal article" date="2010" name="Nature">
        <title>Comparative genomics reveals mobile pathogenicity chromosomes in Fusarium.</title>
        <authorList>
            <person name="Ma L.J."/>
            <person name="van der Does H.C."/>
            <person name="Borkovich K.A."/>
            <person name="Coleman J.J."/>
            <person name="Daboussi M.J."/>
            <person name="Di Pietro A."/>
            <person name="Dufresne M."/>
            <person name="Freitag M."/>
            <person name="Grabherr M."/>
            <person name="Henrissat B."/>
            <person name="Houterman P.M."/>
            <person name="Kang S."/>
            <person name="Shim W.B."/>
            <person name="Woloshuk C."/>
            <person name="Xie X."/>
            <person name="Xu J.R."/>
            <person name="Antoniw J."/>
            <person name="Baker S.E."/>
            <person name="Bluhm B.H."/>
            <person name="Breakspear A."/>
            <person name="Brown D.W."/>
            <person name="Butchko R.A."/>
            <person name="Chapman S."/>
            <person name="Coulson R."/>
            <person name="Coutinho P.M."/>
            <person name="Danchin E.G."/>
            <person name="Diener A."/>
            <person name="Gale L.R."/>
            <person name="Gardiner D.M."/>
            <person name="Goff S."/>
            <person name="Hammond-Kosack K.E."/>
            <person name="Hilburn K."/>
            <person name="Hua-Van A."/>
            <person name="Jonkers W."/>
            <person name="Kazan K."/>
            <person name="Kodira C.D."/>
            <person name="Koehrsen M."/>
            <person name="Kumar L."/>
            <person name="Lee Y.H."/>
            <person name="Li L."/>
            <person name="Manners J.M."/>
            <person name="Miranda-Saavedra D."/>
            <person name="Mukherjee M."/>
            <person name="Park G."/>
            <person name="Park J."/>
            <person name="Park S.Y."/>
            <person name="Proctor R.H."/>
            <person name="Regev A."/>
            <person name="Ruiz-Roldan M.C."/>
            <person name="Sain D."/>
            <person name="Sakthikumar S."/>
            <person name="Sykes S."/>
            <person name="Schwartz D.C."/>
            <person name="Turgeon B.G."/>
            <person name="Wapinski I."/>
            <person name="Yoder O."/>
            <person name="Young S."/>
            <person name="Zeng Q."/>
            <person name="Zhou S."/>
            <person name="Galagan J."/>
            <person name="Cuomo C.A."/>
            <person name="Kistler H.C."/>
            <person name="Rep M."/>
        </authorList>
    </citation>
    <scope>NUCLEOTIDE SEQUENCE [LARGE SCALE GENOMIC DNA]</scope>
    <source>
        <strain evidence="2">4287</strain>
    </source>
</reference>
<reference evidence="2" key="1">
    <citation type="submission" date="2007-04" db="EMBL/GenBank/DDBJ databases">
        <authorList>
            <consortium name="The Broad Institute Genome Sequencing Platform"/>
            <person name="Birren B."/>
            <person name="Lander E."/>
            <person name="Galagan J."/>
            <person name="Nusbaum C."/>
            <person name="Devon K."/>
            <person name="Ma L.-J."/>
            <person name="Jaffe D."/>
            <person name="Butler J."/>
            <person name="Alvarez P."/>
            <person name="Gnerre S."/>
            <person name="Grabherr M."/>
            <person name="Kleber M."/>
            <person name="Mauceli E."/>
            <person name="Brockman W."/>
            <person name="MacCallum I.A."/>
            <person name="Young S."/>
            <person name="LaButti K."/>
            <person name="DeCaprio D."/>
            <person name="Crawford M."/>
            <person name="Koehrsen M."/>
            <person name="Engels R."/>
            <person name="Montgomery P."/>
            <person name="Pearson M."/>
            <person name="Howarth C."/>
            <person name="Larson L."/>
            <person name="White J."/>
            <person name="O'Leary S."/>
            <person name="Kodira C."/>
            <person name="Zeng Q."/>
            <person name="Yandava C."/>
            <person name="Alvarado L."/>
            <person name="Kistler C."/>
            <person name="Shim W.-B."/>
            <person name="Kang S."/>
            <person name="Woloshuk C."/>
        </authorList>
    </citation>
    <scope>NUCLEOTIDE SEQUENCE</scope>
    <source>
        <strain evidence="2">4287</strain>
    </source>
</reference>
<accession>A0A0J9WT08</accession>
<dbReference type="RefSeq" id="XP_018253252.1">
    <property type="nucleotide sequence ID" value="XM_018401599.1"/>
</dbReference>
<proteinExistence type="predicted"/>
<dbReference type="GeneID" id="28961982"/>